<organism evidence="5 6">
    <name type="scientific">Mogibacterium kristiansenii</name>
    <dbReference type="NCBI Taxonomy" id="2606708"/>
    <lineage>
        <taxon>Bacteria</taxon>
        <taxon>Bacillati</taxon>
        <taxon>Bacillota</taxon>
        <taxon>Clostridia</taxon>
        <taxon>Peptostreptococcales</taxon>
        <taxon>Anaerovoracaceae</taxon>
        <taxon>Mogibacterium</taxon>
    </lineage>
</organism>
<evidence type="ECO:0000256" key="1">
    <source>
        <dbReference type="ARBA" id="ARBA00022448"/>
    </source>
</evidence>
<dbReference type="SMART" id="SM00382">
    <property type="entry name" value="AAA"/>
    <property type="match status" value="1"/>
</dbReference>
<name>A0A6N7X3T0_9FIRM</name>
<dbReference type="InterPro" id="IPR015854">
    <property type="entry name" value="ABC_transpr_LolD-like"/>
</dbReference>
<dbReference type="Gene3D" id="3.40.50.300">
    <property type="entry name" value="P-loop containing nucleotide triphosphate hydrolases"/>
    <property type="match status" value="1"/>
</dbReference>
<evidence type="ECO:0000313" key="5">
    <source>
        <dbReference type="EMBL" id="MST70297.1"/>
    </source>
</evidence>
<dbReference type="Pfam" id="PF00005">
    <property type="entry name" value="ABC_tran"/>
    <property type="match status" value="1"/>
</dbReference>
<dbReference type="InterPro" id="IPR003593">
    <property type="entry name" value="AAA+_ATPase"/>
</dbReference>
<protein>
    <submittedName>
        <fullName evidence="5">ABC transporter ATP-binding protein</fullName>
    </submittedName>
</protein>
<dbReference type="InterPro" id="IPR017911">
    <property type="entry name" value="MacB-like_ATP-bd"/>
</dbReference>
<dbReference type="InterPro" id="IPR027417">
    <property type="entry name" value="P-loop_NTPase"/>
</dbReference>
<evidence type="ECO:0000256" key="3">
    <source>
        <dbReference type="ARBA" id="ARBA00022840"/>
    </source>
</evidence>
<dbReference type="CDD" id="cd03255">
    <property type="entry name" value="ABC_MJ0796_LolCDE_FtsE"/>
    <property type="match status" value="1"/>
</dbReference>
<comment type="caution">
    <text evidence="5">The sequence shown here is derived from an EMBL/GenBank/DDBJ whole genome shotgun (WGS) entry which is preliminary data.</text>
</comment>
<evidence type="ECO:0000256" key="2">
    <source>
        <dbReference type="ARBA" id="ARBA00022741"/>
    </source>
</evidence>
<dbReference type="PANTHER" id="PTHR24220:SF692">
    <property type="entry name" value="ABC TRANSPORTER DOMAIN-CONTAINING PROTEIN"/>
    <property type="match status" value="1"/>
</dbReference>
<dbReference type="GO" id="GO:0005524">
    <property type="term" value="F:ATP binding"/>
    <property type="evidence" value="ECO:0007669"/>
    <property type="project" value="UniProtKB-KW"/>
</dbReference>
<accession>A0A6N7X3T0</accession>
<evidence type="ECO:0000313" key="6">
    <source>
        <dbReference type="Proteomes" id="UP000469424"/>
    </source>
</evidence>
<keyword evidence="3 5" id="KW-0067">ATP-binding</keyword>
<evidence type="ECO:0000259" key="4">
    <source>
        <dbReference type="PROSITE" id="PS50893"/>
    </source>
</evidence>
<proteinExistence type="predicted"/>
<dbReference type="InterPro" id="IPR017871">
    <property type="entry name" value="ABC_transporter-like_CS"/>
</dbReference>
<dbReference type="GO" id="GO:0098796">
    <property type="term" value="C:membrane protein complex"/>
    <property type="evidence" value="ECO:0007669"/>
    <property type="project" value="UniProtKB-ARBA"/>
</dbReference>
<dbReference type="RefSeq" id="WP_154553860.1">
    <property type="nucleotide sequence ID" value="NZ_JAQXUZ010000018.1"/>
</dbReference>
<dbReference type="GO" id="GO:0016887">
    <property type="term" value="F:ATP hydrolysis activity"/>
    <property type="evidence" value="ECO:0007669"/>
    <property type="project" value="InterPro"/>
</dbReference>
<dbReference type="PANTHER" id="PTHR24220">
    <property type="entry name" value="IMPORT ATP-BINDING PROTEIN"/>
    <property type="match status" value="1"/>
</dbReference>
<gene>
    <name evidence="5" type="ORF">FYJ65_02910</name>
</gene>
<dbReference type="FunFam" id="3.40.50.300:FF:000032">
    <property type="entry name" value="Export ABC transporter ATP-binding protein"/>
    <property type="match status" value="1"/>
</dbReference>
<keyword evidence="2" id="KW-0547">Nucleotide-binding</keyword>
<dbReference type="GO" id="GO:0005886">
    <property type="term" value="C:plasma membrane"/>
    <property type="evidence" value="ECO:0007669"/>
    <property type="project" value="TreeGrafter"/>
</dbReference>
<reference evidence="5 6" key="1">
    <citation type="submission" date="2019-08" db="EMBL/GenBank/DDBJ databases">
        <title>In-depth cultivation of the pig gut microbiome towards novel bacterial diversity and tailored functional studies.</title>
        <authorList>
            <person name="Wylensek D."/>
            <person name="Hitch T.C.A."/>
            <person name="Clavel T."/>
        </authorList>
    </citation>
    <scope>NUCLEOTIDE SEQUENCE [LARGE SCALE GENOMIC DNA]</scope>
    <source>
        <strain evidence="5 6">WCA-MUC-591-APC-4B</strain>
    </source>
</reference>
<keyword evidence="1" id="KW-0813">Transport</keyword>
<feature type="domain" description="ABC transporter" evidence="4">
    <location>
        <begin position="5"/>
        <end position="242"/>
    </location>
</feature>
<keyword evidence="6" id="KW-1185">Reference proteome</keyword>
<dbReference type="AlphaFoldDB" id="A0A6N7X3T0"/>
<dbReference type="InterPro" id="IPR003439">
    <property type="entry name" value="ABC_transporter-like_ATP-bd"/>
</dbReference>
<dbReference type="Proteomes" id="UP000469424">
    <property type="component" value="Unassembled WGS sequence"/>
</dbReference>
<dbReference type="EMBL" id="VUNA01000004">
    <property type="protein sequence ID" value="MST70297.1"/>
    <property type="molecule type" value="Genomic_DNA"/>
</dbReference>
<dbReference type="PROSITE" id="PS50893">
    <property type="entry name" value="ABC_TRANSPORTER_2"/>
    <property type="match status" value="1"/>
</dbReference>
<sequence>MSSVMELKGLRKRYEEKGDWILKGIDLRIEKQDFIAIMGRSGCGKTTLLKTLGLIESATEGEYFFEGNAVSGLWGSEIADIRRRNMGFIFQDYNLMGSLTVRENIMLPALLDKMDEQQRKDRTEKLIQRFGIQAYRDKYPHEMSGGQQQRVALCRALINDPDVILGDEPTGNLDSVMGQQVIETLAEFNETDGKTVILVTHDPKIAMYCRKVIFMKDGHLLDCLERRDAEKETFYREIAAKMEEL</sequence>
<dbReference type="SUPFAM" id="SSF52540">
    <property type="entry name" value="P-loop containing nucleoside triphosphate hydrolases"/>
    <property type="match status" value="1"/>
</dbReference>
<dbReference type="GO" id="GO:0022857">
    <property type="term" value="F:transmembrane transporter activity"/>
    <property type="evidence" value="ECO:0007669"/>
    <property type="project" value="TreeGrafter"/>
</dbReference>
<dbReference type="PROSITE" id="PS00211">
    <property type="entry name" value="ABC_TRANSPORTER_1"/>
    <property type="match status" value="1"/>
</dbReference>